<feature type="signal peptide" evidence="1">
    <location>
        <begin position="1"/>
        <end position="23"/>
    </location>
</feature>
<dbReference type="RefSeq" id="WP_166946607.1">
    <property type="nucleotide sequence ID" value="NZ_JAARLZ010000002.1"/>
</dbReference>
<protein>
    <recommendedName>
        <fullName evidence="4">DUF2147 domain-containing protein</fullName>
    </recommendedName>
</protein>
<dbReference type="Proteomes" id="UP000490980">
    <property type="component" value="Unassembled WGS sequence"/>
</dbReference>
<keyword evidence="3" id="KW-1185">Reference proteome</keyword>
<comment type="caution">
    <text evidence="2">The sequence shown here is derived from an EMBL/GenBank/DDBJ whole genome shotgun (WGS) entry which is preliminary data.</text>
</comment>
<proteinExistence type="predicted"/>
<name>A0A7X5U7V1_9GAMM</name>
<dbReference type="AlphaFoldDB" id="A0A7X5U7V1"/>
<evidence type="ECO:0000313" key="2">
    <source>
        <dbReference type="EMBL" id="NII05503.1"/>
    </source>
</evidence>
<organism evidence="2 3">
    <name type="scientific">Luteibacter anthropi</name>
    <dbReference type="NCBI Taxonomy" id="564369"/>
    <lineage>
        <taxon>Bacteria</taxon>
        <taxon>Pseudomonadati</taxon>
        <taxon>Pseudomonadota</taxon>
        <taxon>Gammaproteobacteria</taxon>
        <taxon>Lysobacterales</taxon>
        <taxon>Rhodanobacteraceae</taxon>
        <taxon>Luteibacter</taxon>
    </lineage>
</organism>
<evidence type="ECO:0000313" key="3">
    <source>
        <dbReference type="Proteomes" id="UP000490980"/>
    </source>
</evidence>
<reference evidence="2 3" key="1">
    <citation type="submission" date="2020-03" db="EMBL/GenBank/DDBJ databases">
        <authorList>
            <person name="Lai Q."/>
        </authorList>
    </citation>
    <scope>NUCLEOTIDE SEQUENCE [LARGE SCALE GENOMIC DNA]</scope>
    <source>
        <strain evidence="2 3">CCUG 25036</strain>
    </source>
</reference>
<dbReference type="EMBL" id="JAARLZ010000002">
    <property type="protein sequence ID" value="NII05503.1"/>
    <property type="molecule type" value="Genomic_DNA"/>
</dbReference>
<gene>
    <name evidence="2" type="ORF">HBF25_03755</name>
</gene>
<sequence>MTKLPLAASIVVASLLFCSAVFASDLPGRWNLSVENPDHKVVTTLKVEFTDRKATSCMGGEWKALKIISLTTQDKHFFPVSDPLSYRIENGKLTIGRNEICDAYLWLKGPLIGASVEGAYFSLGLEGSTPLGYFNLNQAR</sequence>
<feature type="chain" id="PRO_5031039035" description="DUF2147 domain-containing protein" evidence="1">
    <location>
        <begin position="24"/>
        <end position="140"/>
    </location>
</feature>
<keyword evidence="1" id="KW-0732">Signal</keyword>
<accession>A0A7X5U7V1</accession>
<evidence type="ECO:0008006" key="4">
    <source>
        <dbReference type="Google" id="ProtNLM"/>
    </source>
</evidence>
<evidence type="ECO:0000256" key="1">
    <source>
        <dbReference type="SAM" id="SignalP"/>
    </source>
</evidence>